<proteinExistence type="predicted"/>
<sequence>MTLQFRWEERFLYRQEPWILKPQRDHLMNMTEDLQSALNCLTSDAKRGRAALAQRILHPFCYLTCGSELVAQGAEAAADRLLAGSTDCPDRAGQRQICTVGFYKARDCRDNQLCIVQQCRMCQLGGDCQQTCLSLIWKPMTNGEWRLFVLATATADGDVAPADYLGFRRLLDL</sequence>
<organism evidence="1 2">
    <name type="scientific">Macrostomum lignano</name>
    <dbReference type="NCBI Taxonomy" id="282301"/>
    <lineage>
        <taxon>Eukaryota</taxon>
        <taxon>Metazoa</taxon>
        <taxon>Spiralia</taxon>
        <taxon>Lophotrochozoa</taxon>
        <taxon>Platyhelminthes</taxon>
        <taxon>Rhabditophora</taxon>
        <taxon>Macrostomorpha</taxon>
        <taxon>Macrostomida</taxon>
        <taxon>Macrostomidae</taxon>
        <taxon>Macrostomum</taxon>
    </lineage>
</organism>
<protein>
    <submittedName>
        <fullName evidence="2">Nuclear transport factor 2 family protein</fullName>
    </submittedName>
</protein>
<name>A0A1I8HSA4_9PLAT</name>
<dbReference type="AlphaFoldDB" id="A0A1I8HSA4"/>
<reference evidence="2" key="1">
    <citation type="submission" date="2016-11" db="UniProtKB">
        <authorList>
            <consortium name="WormBaseParasite"/>
        </authorList>
    </citation>
    <scope>IDENTIFICATION</scope>
</reference>
<accession>A0A1I8HSA4</accession>
<keyword evidence="1" id="KW-1185">Reference proteome</keyword>
<evidence type="ECO:0000313" key="1">
    <source>
        <dbReference type="Proteomes" id="UP000095280"/>
    </source>
</evidence>
<evidence type="ECO:0000313" key="2">
    <source>
        <dbReference type="WBParaSite" id="maker-uti_cns_0007704-snap-gene-0.5-mRNA-1"/>
    </source>
</evidence>
<dbReference type="Proteomes" id="UP000095280">
    <property type="component" value="Unplaced"/>
</dbReference>
<dbReference type="WBParaSite" id="maker-uti_cns_0007704-snap-gene-0.5-mRNA-1">
    <property type="protein sequence ID" value="maker-uti_cns_0007704-snap-gene-0.5-mRNA-1"/>
    <property type="gene ID" value="maker-uti_cns_0007704-snap-gene-0.5"/>
</dbReference>